<name>A0A9D9N988_9BACT</name>
<evidence type="ECO:0000313" key="2">
    <source>
        <dbReference type="Proteomes" id="UP000823597"/>
    </source>
</evidence>
<reference evidence="1" key="1">
    <citation type="submission" date="2020-10" db="EMBL/GenBank/DDBJ databases">
        <authorList>
            <person name="Gilroy R."/>
        </authorList>
    </citation>
    <scope>NUCLEOTIDE SEQUENCE</scope>
    <source>
        <strain evidence="1">10037</strain>
    </source>
</reference>
<evidence type="ECO:0000313" key="1">
    <source>
        <dbReference type="EMBL" id="MBO8464839.1"/>
    </source>
</evidence>
<dbReference type="Proteomes" id="UP000823597">
    <property type="component" value="Unassembled WGS sequence"/>
</dbReference>
<accession>A0A9D9N988</accession>
<comment type="caution">
    <text evidence="1">The sequence shown here is derived from an EMBL/GenBank/DDBJ whole genome shotgun (WGS) entry which is preliminary data.</text>
</comment>
<dbReference type="AlphaFoldDB" id="A0A9D9N988"/>
<gene>
    <name evidence="1" type="ORF">IAB93_02430</name>
</gene>
<reference evidence="1" key="2">
    <citation type="journal article" date="2021" name="PeerJ">
        <title>Extensive microbial diversity within the chicken gut microbiome revealed by metagenomics and culture.</title>
        <authorList>
            <person name="Gilroy R."/>
            <person name="Ravi A."/>
            <person name="Getino M."/>
            <person name="Pursley I."/>
            <person name="Horton D.L."/>
            <person name="Alikhan N.F."/>
            <person name="Baker D."/>
            <person name="Gharbi K."/>
            <person name="Hall N."/>
            <person name="Watson M."/>
            <person name="Adriaenssens E.M."/>
            <person name="Foster-Nyarko E."/>
            <person name="Jarju S."/>
            <person name="Secka A."/>
            <person name="Antonio M."/>
            <person name="Oren A."/>
            <person name="Chaudhuri R.R."/>
            <person name="La Ragione R."/>
            <person name="Hildebrand F."/>
            <person name="Pallen M.J."/>
        </authorList>
    </citation>
    <scope>NUCLEOTIDE SEQUENCE</scope>
    <source>
        <strain evidence="1">10037</strain>
    </source>
</reference>
<dbReference type="EMBL" id="JADIME010000027">
    <property type="protein sequence ID" value="MBO8464839.1"/>
    <property type="molecule type" value="Genomic_DNA"/>
</dbReference>
<protein>
    <submittedName>
        <fullName evidence="1">Uncharacterized protein</fullName>
    </submittedName>
</protein>
<sequence>MEHDAWDNKMNGLRLLPIIAVLFTLSIQFAKAQPEKGSLKTAFKYEADFEMYFDNREYNSHSPYPSKTIFGASVSPRIGFSVNSRHSVMAGVEIQKQFGGEFSDILDGISLYYNYDDGRHKLYAGVFPREKMAGKYSRAFFSDSLNFFNQVIQGVLYRYSETIRSGWDINVEAAVDWMGKYSKDERERFMIFSSGEFSKKIFTIGYNAYLYHYACSESVTGVMDNILLYPYLDVDFGVFAGLQSLSLHAGWLQSFQNDRKHGDGYLFPGGAEIGLKIKNWDVSLTNTAYIGSNIMPFYNVADDIGIKYGDDLYFGDRYYSMSGGFYDRLELAYERGFFGFLSVKAALVAHFSKVYCGFQQMLVVKLSF</sequence>
<organism evidence="1 2">
    <name type="scientific">Candidatus Merdivivens pullistercoris</name>
    <dbReference type="NCBI Taxonomy" id="2840873"/>
    <lineage>
        <taxon>Bacteria</taxon>
        <taxon>Pseudomonadati</taxon>
        <taxon>Bacteroidota</taxon>
        <taxon>Bacteroidia</taxon>
        <taxon>Bacteroidales</taxon>
        <taxon>Muribaculaceae</taxon>
        <taxon>Muribaculaceae incertae sedis</taxon>
        <taxon>Candidatus Merdivivens</taxon>
    </lineage>
</organism>
<proteinExistence type="predicted"/>